<dbReference type="Proteomes" id="UP000000657">
    <property type="component" value="Chromosome"/>
</dbReference>
<organism evidence="4 5">
    <name type="scientific">Frankia alni (strain DSM 45986 / CECT 9034 / ACN14a)</name>
    <dbReference type="NCBI Taxonomy" id="326424"/>
    <lineage>
        <taxon>Bacteria</taxon>
        <taxon>Bacillati</taxon>
        <taxon>Actinomycetota</taxon>
        <taxon>Actinomycetes</taxon>
        <taxon>Frankiales</taxon>
        <taxon>Frankiaceae</taxon>
        <taxon>Frankia</taxon>
    </lineage>
</organism>
<dbReference type="eggNOG" id="COG2378">
    <property type="taxonomic scope" value="Bacteria"/>
</dbReference>
<dbReference type="KEGG" id="fal:FRAAL2880"/>
<dbReference type="PANTHER" id="PTHR34580">
    <property type="match status" value="1"/>
</dbReference>
<evidence type="ECO:0000313" key="5">
    <source>
        <dbReference type="Proteomes" id="UP000000657"/>
    </source>
</evidence>
<feature type="compositionally biased region" description="Pro residues" evidence="1">
    <location>
        <begin position="307"/>
        <end position="317"/>
    </location>
</feature>
<dbReference type="PROSITE" id="PS52050">
    <property type="entry name" value="WYL"/>
    <property type="match status" value="1"/>
</dbReference>
<dbReference type="PANTHER" id="PTHR34580:SF3">
    <property type="entry name" value="PROTEIN PAFB"/>
    <property type="match status" value="1"/>
</dbReference>
<feature type="region of interest" description="Disordered" evidence="1">
    <location>
        <begin position="146"/>
        <end position="168"/>
    </location>
</feature>
<protein>
    <submittedName>
        <fullName evidence="4">Uncharacterized protein</fullName>
    </submittedName>
</protein>
<evidence type="ECO:0000259" key="2">
    <source>
        <dbReference type="Pfam" id="PF13280"/>
    </source>
</evidence>
<proteinExistence type="predicted"/>
<gene>
    <name evidence="4" type="ordered locus">FRAAL2880</name>
</gene>
<reference evidence="4 5" key="1">
    <citation type="journal article" date="2007" name="Genome Res.">
        <title>Genome characteristics of facultatively symbiotic Frankia sp. strains reflect host range and host plant biogeography.</title>
        <authorList>
            <person name="Normand P."/>
            <person name="Lapierre P."/>
            <person name="Tisa L.S."/>
            <person name="Gogarten J.P."/>
            <person name="Alloisio N."/>
            <person name="Bagnarol E."/>
            <person name="Bassi C.A."/>
            <person name="Berry A.M."/>
            <person name="Bickhart D.M."/>
            <person name="Choisne N."/>
            <person name="Couloux A."/>
            <person name="Cournoyer B."/>
            <person name="Cruveiller S."/>
            <person name="Daubin V."/>
            <person name="Demange N."/>
            <person name="Francino M.P."/>
            <person name="Goltsman E."/>
            <person name="Huang Y."/>
            <person name="Kopp O.R."/>
            <person name="Labarre L."/>
            <person name="Lapidus A."/>
            <person name="Lavire C."/>
            <person name="Marechal J."/>
            <person name="Martinez M."/>
            <person name="Mastronunzio J.E."/>
            <person name="Mullin B.C."/>
            <person name="Niemann J."/>
            <person name="Pujic P."/>
            <person name="Rawnsley T."/>
            <person name="Rouy Z."/>
            <person name="Schenowitz C."/>
            <person name="Sellstedt A."/>
            <person name="Tavares F."/>
            <person name="Tomkins J.P."/>
            <person name="Vallenet D."/>
            <person name="Valverde C."/>
            <person name="Wall L.G."/>
            <person name="Wang Y."/>
            <person name="Medigue C."/>
            <person name="Benson D.R."/>
        </authorList>
    </citation>
    <scope>NUCLEOTIDE SEQUENCE [LARGE SCALE GENOMIC DNA]</scope>
    <source>
        <strain evidence="5">DSM 45986 / CECT 9034 / ACN14a</strain>
    </source>
</reference>
<dbReference type="AlphaFoldDB" id="Q0RLT0"/>
<accession>Q0RLT0</accession>
<evidence type="ECO:0000259" key="3">
    <source>
        <dbReference type="Pfam" id="PF25583"/>
    </source>
</evidence>
<dbReference type="STRING" id="326424.FRAAL2880"/>
<feature type="region of interest" description="Disordered" evidence="1">
    <location>
        <begin position="295"/>
        <end position="317"/>
    </location>
</feature>
<name>Q0RLT0_FRAAA</name>
<evidence type="ECO:0000313" key="4">
    <source>
        <dbReference type="EMBL" id="CAJ61524.1"/>
    </source>
</evidence>
<feature type="compositionally biased region" description="Gly residues" evidence="1">
    <location>
        <begin position="146"/>
        <end position="160"/>
    </location>
</feature>
<sequence length="403" mass="42597">MPARRRRPASVCQVSRRRVERLLNLTMCLMATSRFLTVSQLGELVEGYEPGVTEEEQEAFRRMFERDKAYLREIGIPLETGADSAFSDEVGYRIRRGDYALPDIALAPDEAAALALAGSLWSTTALAGPAASALRKLAAGRAAVGGGADRGGADGGGPDGSDGFAPLNGLDTLDGFEPRVDARDPAFEPCLAAVQAGRAIRFPYRKVGEIGAAERHVEPWGVLSWRGRWYLAGHDVVRGAPRVFRLSRFAGPVRPVGPGGAVRVPPDVDLYAMVSTEAPPDRVRTATLAVRRGTGHALRRGARPVHPACPPTEPPPGLLTGLPAEVGGRPVEAGRRPVVPADMDLVEREFADTERFARWIVGSGPDVLVLGPPELRAAVVARLRAAAAGTAGAQAAAAVPGGR</sequence>
<evidence type="ECO:0000256" key="1">
    <source>
        <dbReference type="SAM" id="MobiDB-lite"/>
    </source>
</evidence>
<dbReference type="EMBL" id="CT573213">
    <property type="protein sequence ID" value="CAJ61524.1"/>
    <property type="molecule type" value="Genomic_DNA"/>
</dbReference>
<dbReference type="InterPro" id="IPR057727">
    <property type="entry name" value="WCX_dom"/>
</dbReference>
<dbReference type="HOGENOM" id="CLU_041141_3_1_11"/>
<keyword evidence="5" id="KW-1185">Reference proteome</keyword>
<dbReference type="Pfam" id="PF13280">
    <property type="entry name" value="WYL"/>
    <property type="match status" value="1"/>
</dbReference>
<feature type="domain" description="WCX" evidence="3">
    <location>
        <begin position="345"/>
        <end position="387"/>
    </location>
</feature>
<dbReference type="Pfam" id="PF25583">
    <property type="entry name" value="WCX"/>
    <property type="match status" value="1"/>
</dbReference>
<dbReference type="InterPro" id="IPR026881">
    <property type="entry name" value="WYL_dom"/>
</dbReference>
<feature type="domain" description="WYL" evidence="2">
    <location>
        <begin position="186"/>
        <end position="250"/>
    </location>
</feature>
<dbReference type="InterPro" id="IPR051534">
    <property type="entry name" value="CBASS_pafABC_assoc_protein"/>
</dbReference>